<keyword evidence="2" id="KW-1185">Reference proteome</keyword>
<proteinExistence type="predicted"/>
<dbReference type="EMBL" id="UYYB01094589">
    <property type="protein sequence ID" value="VDM74702.1"/>
    <property type="molecule type" value="Genomic_DNA"/>
</dbReference>
<evidence type="ECO:0000313" key="2">
    <source>
        <dbReference type="Proteomes" id="UP000270094"/>
    </source>
</evidence>
<accession>A0A3P7L5M5</accession>
<reference evidence="1 2" key="1">
    <citation type="submission" date="2018-11" db="EMBL/GenBank/DDBJ databases">
        <authorList>
            <consortium name="Pathogen Informatics"/>
        </authorList>
    </citation>
    <scope>NUCLEOTIDE SEQUENCE [LARGE SCALE GENOMIC DNA]</scope>
</reference>
<name>A0A3P7L5M5_STRVU</name>
<dbReference type="AlphaFoldDB" id="A0A3P7L5M5"/>
<dbReference type="OrthoDB" id="10311128at2759"/>
<dbReference type="Proteomes" id="UP000270094">
    <property type="component" value="Unassembled WGS sequence"/>
</dbReference>
<organism evidence="1 2">
    <name type="scientific">Strongylus vulgaris</name>
    <name type="common">Blood worm</name>
    <dbReference type="NCBI Taxonomy" id="40348"/>
    <lineage>
        <taxon>Eukaryota</taxon>
        <taxon>Metazoa</taxon>
        <taxon>Ecdysozoa</taxon>
        <taxon>Nematoda</taxon>
        <taxon>Chromadorea</taxon>
        <taxon>Rhabditida</taxon>
        <taxon>Rhabditina</taxon>
        <taxon>Rhabditomorpha</taxon>
        <taxon>Strongyloidea</taxon>
        <taxon>Strongylidae</taxon>
        <taxon>Strongylus</taxon>
    </lineage>
</organism>
<gene>
    <name evidence="1" type="ORF">SVUK_LOCUS9700</name>
</gene>
<evidence type="ECO:0000313" key="1">
    <source>
        <dbReference type="EMBL" id="VDM74702.1"/>
    </source>
</evidence>
<protein>
    <submittedName>
        <fullName evidence="1">Uncharacterized protein</fullName>
    </submittedName>
</protein>
<sequence>MQFSIAPSPIGLQCLLGWVSYSRKGHCAMRSSSLDNVPTAHTVVDLVRSFWTSLATCCFTPCGFDRHYLCAYGQDLLSCCFLANEFKTSSIIALFRTMSGGARPTPPSYRKLLAFSSPASRHPSRGYTP</sequence>